<evidence type="ECO:0000256" key="5">
    <source>
        <dbReference type="ARBA" id="ARBA00012513"/>
    </source>
</evidence>
<comment type="catalytic activity">
    <reaction evidence="16">
        <text>L-threonyl-[protein] + ATP = O-phospho-L-threonyl-[protein] + ADP + H(+)</text>
        <dbReference type="Rhea" id="RHEA:46608"/>
        <dbReference type="Rhea" id="RHEA-COMP:11060"/>
        <dbReference type="Rhea" id="RHEA-COMP:11605"/>
        <dbReference type="ChEBI" id="CHEBI:15378"/>
        <dbReference type="ChEBI" id="CHEBI:30013"/>
        <dbReference type="ChEBI" id="CHEBI:30616"/>
        <dbReference type="ChEBI" id="CHEBI:61977"/>
        <dbReference type="ChEBI" id="CHEBI:456216"/>
        <dbReference type="EC" id="2.7.11.1"/>
    </reaction>
</comment>
<keyword evidence="11 21" id="KW-0547">Nucleotide-binding</keyword>
<evidence type="ECO:0000313" key="26">
    <source>
        <dbReference type="RefSeq" id="XP_031759586.1"/>
    </source>
</evidence>
<gene>
    <name evidence="24 26 27" type="primary">haspin</name>
</gene>
<evidence type="ECO:0000256" key="4">
    <source>
        <dbReference type="ARBA" id="ARBA00004286"/>
    </source>
</evidence>
<dbReference type="AlphaFoldDB" id="A0A803J7C5"/>
<keyword evidence="8" id="KW-0723">Serine/threonine-protein kinase</keyword>
<dbReference type="SMART" id="SM00220">
    <property type="entry name" value="S_TKc"/>
    <property type="match status" value="1"/>
</dbReference>
<evidence type="ECO:0000256" key="20">
    <source>
        <dbReference type="ARBA" id="ARBA00081741"/>
    </source>
</evidence>
<evidence type="ECO:0000256" key="12">
    <source>
        <dbReference type="ARBA" id="ARBA00022777"/>
    </source>
</evidence>
<feature type="region of interest" description="Disordered" evidence="22">
    <location>
        <begin position="465"/>
        <end position="589"/>
    </location>
</feature>
<evidence type="ECO:0000256" key="18">
    <source>
        <dbReference type="ARBA" id="ARBA00053811"/>
    </source>
</evidence>
<keyword evidence="9" id="KW-0597">Phosphoprotein</keyword>
<evidence type="ECO:0000256" key="6">
    <source>
        <dbReference type="ARBA" id="ARBA00022454"/>
    </source>
</evidence>
<evidence type="ECO:0000313" key="24">
    <source>
        <dbReference type="Ensembl" id="ENSXETP00000103749"/>
    </source>
</evidence>
<feature type="compositionally biased region" description="Polar residues" evidence="22">
    <location>
        <begin position="570"/>
        <end position="587"/>
    </location>
</feature>
<dbReference type="Proteomes" id="UP000008143">
    <property type="component" value="Chromosome 6"/>
</dbReference>
<dbReference type="GO" id="GO:0000278">
    <property type="term" value="P:mitotic cell cycle"/>
    <property type="evidence" value="ECO:0000318"/>
    <property type="project" value="GO_Central"/>
</dbReference>
<feature type="compositionally biased region" description="Low complexity" evidence="22">
    <location>
        <begin position="49"/>
        <end position="67"/>
    </location>
</feature>
<reference evidence="24" key="2">
    <citation type="submission" date="2021-03" db="UniProtKB">
        <authorList>
            <consortium name="Ensembl"/>
        </authorList>
    </citation>
    <scope>IDENTIFICATION</scope>
</reference>
<evidence type="ECO:0000256" key="8">
    <source>
        <dbReference type="ARBA" id="ARBA00022527"/>
    </source>
</evidence>
<dbReference type="PANTHER" id="PTHR24419:SF18">
    <property type="entry name" value="SERINE_THREONINE-PROTEIN KINASE HASPIN"/>
    <property type="match status" value="1"/>
</dbReference>
<name>A0A803J7C5_XENTR</name>
<evidence type="ECO:0000256" key="11">
    <source>
        <dbReference type="ARBA" id="ARBA00022741"/>
    </source>
</evidence>
<reference evidence="24" key="1">
    <citation type="journal article" date="2010" name="Science">
        <title>The genome of the Western clawed frog Xenopus tropicalis.</title>
        <authorList>
            <person name="Hellsten U."/>
            <person name="Harland R.M."/>
            <person name="Gilchrist M.J."/>
            <person name="Hendrix D."/>
            <person name="Jurka J."/>
            <person name="Kapitonov V."/>
            <person name="Ovcharenko I."/>
            <person name="Putnam N.H."/>
            <person name="Shu S."/>
            <person name="Taher L."/>
            <person name="Blitz I.L."/>
            <person name="Blumberg B."/>
            <person name="Dichmann D.S."/>
            <person name="Dubchak I."/>
            <person name="Amaya E."/>
            <person name="Detter J.C."/>
            <person name="Fletcher R."/>
            <person name="Gerhard D.S."/>
            <person name="Goodstein D."/>
            <person name="Graves T."/>
            <person name="Grigoriev I.V."/>
            <person name="Grimwood J."/>
            <person name="Kawashima T."/>
            <person name="Lindquist E."/>
            <person name="Lucas S.M."/>
            <person name="Mead P.E."/>
            <person name="Mitros T."/>
            <person name="Ogino H."/>
            <person name="Ohta Y."/>
            <person name="Poliakov A.V."/>
            <person name="Pollet N."/>
            <person name="Robert J."/>
            <person name="Salamov A."/>
            <person name="Sater A.K."/>
            <person name="Schmutz J."/>
            <person name="Terry A."/>
            <person name="Vize P.D."/>
            <person name="Warren W.C."/>
            <person name="Wells D."/>
            <person name="Wills A."/>
            <person name="Wilson R.K."/>
            <person name="Zimmerman L.B."/>
            <person name="Zorn A.M."/>
            <person name="Grainger R."/>
            <person name="Grammer T."/>
            <person name="Khokha M.K."/>
            <person name="Richardson P.M."/>
            <person name="Rokhsar D.S."/>
        </authorList>
    </citation>
    <scope>NUCLEOTIDE SEQUENCE [LARGE SCALE GENOMIC DNA]</scope>
    <source>
        <strain evidence="24">Nigerian</strain>
    </source>
</reference>
<keyword evidence="25" id="KW-1185">Reference proteome</keyword>
<keyword evidence="14" id="KW-0206">Cytoskeleton</keyword>
<keyword evidence="10" id="KW-0808">Transferase</keyword>
<dbReference type="FunFam" id="1.10.510.10:FF:000401">
    <property type="entry name" value="serine/threonine-protein kinase haspin"/>
    <property type="match status" value="1"/>
</dbReference>
<dbReference type="PROSITE" id="PS50011">
    <property type="entry name" value="PROTEIN_KINASE_DOM"/>
    <property type="match status" value="1"/>
</dbReference>
<feature type="binding site" evidence="21">
    <location>
        <position position="994"/>
    </location>
    <ligand>
        <name>ATP</name>
        <dbReference type="ChEBI" id="CHEBI:30616"/>
    </ligand>
</feature>
<feature type="region of interest" description="Disordered" evidence="22">
    <location>
        <begin position="259"/>
        <end position="308"/>
    </location>
</feature>
<dbReference type="GeneID" id="100496088"/>
<comment type="subcellular location">
    <subcellularLocation>
        <location evidence="4">Chromosome</location>
    </subcellularLocation>
    <subcellularLocation>
        <location evidence="3">Cytoplasm</location>
        <location evidence="3">Cytoskeleton</location>
        <location evidence="3">Spindle</location>
    </subcellularLocation>
    <subcellularLocation>
        <location evidence="2">Nucleus</location>
    </subcellularLocation>
</comment>
<evidence type="ECO:0000313" key="25">
    <source>
        <dbReference type="Proteomes" id="UP000008143"/>
    </source>
</evidence>
<dbReference type="InterPro" id="IPR000719">
    <property type="entry name" value="Prot_kinase_dom"/>
</dbReference>
<sequence>MCRVPAVMACKPLRSQGAVLRTYGRLRTVRRIQTQTWLSPADQKHLFSSSSSLLSSSQEPSSSCDPDFSPPKHHRARGKAPPSKKAAEPAYRKRKKKGRSNVGADVQEKENGPPSERKPASSLTISTPFRKFVTVRRKAPTRCNSVKRGRRTQAKNKAEHTIISSDSTCDFDLSRPFLRKKRKLCPDIGSILRSPTEISHSPLQKSPLLSSTPSVLLRAGVGRQKPLCETLEESVVRSCPAVKDQLETFNTRQEDFEPIRSSRRATHAQHLTRGQCAKDSGTDTRNVPDFISISSQSDQRGLPWNHTGARPSGNGSCLLLSSFAPVTISSSVSQSVICLDEDHHKGLPPGPRSSHVLCLSSELFSEDDFNSEAGGHGDCGASDHFLQEETVHEQPLVDPAPVLSFMGVPLGARSIKRMQPFVRLNSDLVTQYFQSRNGSSISALAGNRAEHHIVVPMCQVFNHSMVPPGEAGERSQGQSHNHAMVPPGEAGERSQGQTHNHAMAPPGEAEERSQGQTHNHAMAPPGEAGERSQGQSHNHAMVPPAEAGEKSHGQSHNHAMAPPAEAGERSQGQTHNRARSQEPSTCSWRDLSIREMQPVLRLDPNSMTKCFLQNGSETKENLPTDAELTWGGQCQQNRHPETSILLADDEADTCCPKGGAEISQHRANNHPARLQCHNSNHTTTKGWAHPPTGSSVGPLQPVVRLDPSSVPKYFLQRSTVALDPHSEGHLPTDPSGRKLHKRLCASPLLESITKTPNLADSHIEIKVQSCRTRAQETVGTGRKVCISGFSAKRWGNRLKKTRAQQQLSFRDSSDLSLRAFKELDPSLAAAQSPSSLLLSSSLWNSSFMNSSAVMNMSLSPGTSGPRDPQRERRHWLRLRAALSLHRKKKVQATEPLIHPPERSLHFALYSPQSLNASLTLQTSSLLLLSSRCASAGADDLSDAEKVYLECQQDGPIPFSSCLTQAQLACSQKIGEGAYGEVFRTFRGELQVALKVIPIEGTHRVNGEEQKCFSEILPEIIISKELSLLNEGKENRTNGFISLHSAHCVKGCYPPELLRAWDQFAEEKGTENERPDMFSHEQLFMILEFEFGGTDLENCQLPSVAVARSVLHQVTVALAVAEEELRFEHRDLHWGNLLIETCSSPTITASLHGDPITIPTSGVQVKIIDYTLSRLDKDGLTVFCDLSADEELFLGEGDLQFDIYRAMREENKNAWSAYGPHSNVLWLHYLADKLLSAVRYTRKPSSAPQRRELRKLQDLRREIRKFGSAGEVLGSKLFR</sequence>
<dbReference type="GO" id="GO:0005694">
    <property type="term" value="C:chromosome"/>
    <property type="evidence" value="ECO:0007669"/>
    <property type="project" value="UniProtKB-SubCell"/>
</dbReference>
<evidence type="ECO:0000256" key="16">
    <source>
        <dbReference type="ARBA" id="ARBA00047899"/>
    </source>
</evidence>
<dbReference type="GeneTree" id="ENSGT00390000013015"/>
<dbReference type="GO" id="GO:0051276">
    <property type="term" value="P:chromosome organization"/>
    <property type="evidence" value="ECO:0007669"/>
    <property type="project" value="UniProtKB-ARBA"/>
</dbReference>
<feature type="region of interest" description="Disordered" evidence="22">
    <location>
        <begin position="49"/>
        <end position="129"/>
    </location>
</feature>
<keyword evidence="12 26" id="KW-0418">Kinase</keyword>
<evidence type="ECO:0000256" key="17">
    <source>
        <dbReference type="ARBA" id="ARBA00048679"/>
    </source>
</evidence>
<evidence type="ECO:0000259" key="23">
    <source>
        <dbReference type="PROSITE" id="PS50011"/>
    </source>
</evidence>
<evidence type="ECO:0000256" key="21">
    <source>
        <dbReference type="PROSITE-ProRule" id="PRU10141"/>
    </source>
</evidence>
<dbReference type="InterPro" id="IPR017441">
    <property type="entry name" value="Protein_kinase_ATP_BS"/>
</dbReference>
<dbReference type="GO" id="GO:0035556">
    <property type="term" value="P:intracellular signal transduction"/>
    <property type="evidence" value="ECO:0000318"/>
    <property type="project" value="GO_Central"/>
</dbReference>
<feature type="compositionally biased region" description="Basic and acidic residues" evidence="22">
    <location>
        <begin position="106"/>
        <end position="119"/>
    </location>
</feature>
<dbReference type="OMA" id="HNHAMAP"/>
<comment type="catalytic activity">
    <reaction evidence="17">
        <text>L-seryl-[protein] + ATP = O-phospho-L-seryl-[protein] + ADP + H(+)</text>
        <dbReference type="Rhea" id="RHEA:17989"/>
        <dbReference type="Rhea" id="RHEA-COMP:9863"/>
        <dbReference type="Rhea" id="RHEA-COMP:11604"/>
        <dbReference type="ChEBI" id="CHEBI:15378"/>
        <dbReference type="ChEBI" id="CHEBI:29999"/>
        <dbReference type="ChEBI" id="CHEBI:30616"/>
        <dbReference type="ChEBI" id="CHEBI:83421"/>
        <dbReference type="ChEBI" id="CHEBI:456216"/>
        <dbReference type="EC" id="2.7.11.1"/>
    </reaction>
</comment>
<dbReference type="CTD" id="83903"/>
<dbReference type="Xenbase" id="XB-GENE-29077271">
    <property type="gene designation" value="haspin"/>
</dbReference>
<dbReference type="InterPro" id="IPR024604">
    <property type="entry name" value="GSG2_C"/>
</dbReference>
<dbReference type="Gene3D" id="3.30.200.20">
    <property type="entry name" value="Phosphorylase Kinase, domain 1"/>
    <property type="match status" value="1"/>
</dbReference>
<dbReference type="Gene3D" id="1.10.510.10">
    <property type="entry name" value="Transferase(Phosphotransferase) domain 1"/>
    <property type="match status" value="1"/>
</dbReference>
<evidence type="ECO:0000256" key="22">
    <source>
        <dbReference type="SAM" id="MobiDB-lite"/>
    </source>
</evidence>
<evidence type="ECO:0000313" key="27">
    <source>
        <dbReference type="Xenbase" id="XB-GENE-29077271"/>
    </source>
</evidence>
<dbReference type="SUPFAM" id="SSF56112">
    <property type="entry name" value="Protein kinase-like (PK-like)"/>
    <property type="match status" value="1"/>
</dbReference>
<evidence type="ECO:0000256" key="3">
    <source>
        <dbReference type="ARBA" id="ARBA00004186"/>
    </source>
</evidence>
<dbReference type="EC" id="2.7.11.1" evidence="5"/>
<proteinExistence type="predicted"/>
<feature type="domain" description="Protein kinase" evidence="23">
    <location>
        <begin position="967"/>
        <end position="1278"/>
    </location>
</feature>
<evidence type="ECO:0000256" key="14">
    <source>
        <dbReference type="ARBA" id="ARBA00023212"/>
    </source>
</evidence>
<dbReference type="PROSITE" id="PS00107">
    <property type="entry name" value="PROTEIN_KINASE_ATP"/>
    <property type="match status" value="1"/>
</dbReference>
<dbReference type="Ensembl" id="ENSXETT00000114645">
    <property type="protein sequence ID" value="ENSXETP00000103749"/>
    <property type="gene ID" value="ENSXETG00000039968"/>
</dbReference>
<reference evidence="26" key="3">
    <citation type="submission" date="2025-04" db="UniProtKB">
        <authorList>
            <consortium name="RefSeq"/>
        </authorList>
    </citation>
    <scope>IDENTIFICATION</scope>
    <source>
        <strain evidence="26">Nigerian</strain>
        <tissue evidence="26">Liver and blood</tissue>
    </source>
</reference>
<dbReference type="KEGG" id="xtr:100496088"/>
<dbReference type="GO" id="GO:0072354">
    <property type="term" value="F:histone H3T3 kinase activity"/>
    <property type="evidence" value="ECO:0000318"/>
    <property type="project" value="GO_Central"/>
</dbReference>
<keyword evidence="13 21" id="KW-0067">ATP-binding</keyword>
<dbReference type="SMART" id="SM01331">
    <property type="entry name" value="DUF3635"/>
    <property type="match status" value="1"/>
</dbReference>
<organism evidence="24">
    <name type="scientific">Xenopus tropicalis</name>
    <name type="common">Western clawed frog</name>
    <name type="synonym">Silurana tropicalis</name>
    <dbReference type="NCBI Taxonomy" id="8364"/>
    <lineage>
        <taxon>Eukaryota</taxon>
        <taxon>Metazoa</taxon>
        <taxon>Chordata</taxon>
        <taxon>Craniata</taxon>
        <taxon>Vertebrata</taxon>
        <taxon>Euteleostomi</taxon>
        <taxon>Amphibia</taxon>
        <taxon>Batrachia</taxon>
        <taxon>Anura</taxon>
        <taxon>Pipoidea</taxon>
        <taxon>Pipidae</taxon>
        <taxon>Xenopodinae</taxon>
        <taxon>Xenopus</taxon>
        <taxon>Silurana</taxon>
    </lineage>
</organism>
<keyword evidence="15" id="KW-0539">Nucleus</keyword>
<accession>A0A803J7C5</accession>
<dbReference type="AGR" id="Xenbase:XB-GENE-29077271"/>
<evidence type="ECO:0000256" key="7">
    <source>
        <dbReference type="ARBA" id="ARBA00022490"/>
    </source>
</evidence>
<comment type="function">
    <text evidence="18">Serine/threonine-protein kinase that phosphorylates histone H3 at 'Thr-3' (H3T3ph) during mitosis. May act through H3T3ph to both position and modulate activation of AURKB and other components of the chromosomal passenger complex (CPC) at centromeres to ensure proper chromatid cohesion, metaphase alignment and normal progression through the cell cycle.</text>
</comment>
<evidence type="ECO:0000256" key="15">
    <source>
        <dbReference type="ARBA" id="ARBA00023242"/>
    </source>
</evidence>
<evidence type="ECO:0000256" key="19">
    <source>
        <dbReference type="ARBA" id="ARBA00069281"/>
    </source>
</evidence>
<dbReference type="GO" id="GO:0005819">
    <property type="term" value="C:spindle"/>
    <property type="evidence" value="ECO:0007669"/>
    <property type="project" value="UniProtKB-SubCell"/>
</dbReference>
<keyword evidence="6" id="KW-0158">Chromosome</keyword>
<dbReference type="RefSeq" id="XP_031759586.1">
    <property type="nucleotide sequence ID" value="XM_031903726.1"/>
</dbReference>
<dbReference type="InterPro" id="IPR011009">
    <property type="entry name" value="Kinase-like_dom_sf"/>
</dbReference>
<dbReference type="GO" id="GO:1901991">
    <property type="term" value="P:negative regulation of mitotic cell cycle phase transition"/>
    <property type="evidence" value="ECO:0007669"/>
    <property type="project" value="UniProtKB-ARBA"/>
</dbReference>
<comment type="cofactor">
    <cofactor evidence="1">
        <name>Mg(2+)</name>
        <dbReference type="ChEBI" id="CHEBI:18420"/>
    </cofactor>
</comment>
<evidence type="ECO:0000256" key="1">
    <source>
        <dbReference type="ARBA" id="ARBA00001946"/>
    </source>
</evidence>
<dbReference type="FunFam" id="3.30.200.20:FF:000409">
    <property type="entry name" value="serine/threonine-protein kinase haspin"/>
    <property type="match status" value="1"/>
</dbReference>
<dbReference type="PANTHER" id="PTHR24419">
    <property type="entry name" value="INTERLEUKIN-1 RECEPTOR-ASSOCIATED KINASE"/>
    <property type="match status" value="1"/>
</dbReference>
<evidence type="ECO:0000256" key="9">
    <source>
        <dbReference type="ARBA" id="ARBA00022553"/>
    </source>
</evidence>
<dbReference type="OrthoDB" id="21018at2759"/>
<dbReference type="Pfam" id="PF12330">
    <property type="entry name" value="Haspin_kinase"/>
    <property type="match status" value="1"/>
</dbReference>
<dbReference type="Bgee" id="ENSXETG00000039968">
    <property type="expression patterns" value="Expressed in 2-cell stage embryo and 12 other cell types or tissues"/>
</dbReference>
<keyword evidence="7" id="KW-0963">Cytoplasm</keyword>
<dbReference type="GO" id="GO:0005737">
    <property type="term" value="C:cytoplasm"/>
    <property type="evidence" value="ECO:0000318"/>
    <property type="project" value="GO_Central"/>
</dbReference>
<evidence type="ECO:0000256" key="2">
    <source>
        <dbReference type="ARBA" id="ARBA00004123"/>
    </source>
</evidence>
<evidence type="ECO:0000256" key="10">
    <source>
        <dbReference type="ARBA" id="ARBA00022679"/>
    </source>
</evidence>
<evidence type="ECO:0000256" key="13">
    <source>
        <dbReference type="ARBA" id="ARBA00022840"/>
    </source>
</evidence>
<dbReference type="GO" id="GO:0005634">
    <property type="term" value="C:nucleus"/>
    <property type="evidence" value="ECO:0000318"/>
    <property type="project" value="GO_Central"/>
</dbReference>
<protein>
    <recommendedName>
        <fullName evidence="19">Serine/threonine-protein kinase haspin</fullName>
        <ecNumber evidence="5">2.7.11.1</ecNumber>
    </recommendedName>
    <alternativeName>
        <fullName evidence="20">Germ cell-specific gene 2 protein</fullName>
    </alternativeName>
</protein>
<dbReference type="GO" id="GO:0005524">
    <property type="term" value="F:ATP binding"/>
    <property type="evidence" value="ECO:0007669"/>
    <property type="project" value="UniProtKB-UniRule"/>
</dbReference>